<dbReference type="Gene3D" id="2.30.30.760">
    <property type="match status" value="1"/>
</dbReference>
<organism evidence="3 4">
    <name type="scientific">Sphingopyxis macrogoltabida</name>
    <name type="common">Sphingomonas macrogoltabidus</name>
    <dbReference type="NCBI Taxonomy" id="33050"/>
    <lineage>
        <taxon>Bacteria</taxon>
        <taxon>Pseudomonadati</taxon>
        <taxon>Pseudomonadota</taxon>
        <taxon>Alphaproteobacteria</taxon>
        <taxon>Sphingomonadales</taxon>
        <taxon>Sphingomonadaceae</taxon>
        <taxon>Sphingopyxis</taxon>
    </lineage>
</organism>
<gene>
    <name evidence="3" type="ORF">AN936_19585</name>
</gene>
<dbReference type="EMBL" id="CP012700">
    <property type="protein sequence ID" value="ALH82480.1"/>
    <property type="molecule type" value="Genomic_DNA"/>
</dbReference>
<keyword evidence="3" id="KW-0969">Cilium</keyword>
<dbReference type="InterPro" id="IPR017585">
    <property type="entry name" value="SAF_FlgA"/>
</dbReference>
<name>A0A0N9V3L9_SPHMC</name>
<dbReference type="Proteomes" id="UP000058074">
    <property type="component" value="Chromosome"/>
</dbReference>
<keyword evidence="3" id="KW-0282">Flagellum</keyword>
<feature type="domain" description="Flagella basal body P-ring formation protein FlgA SAF" evidence="2">
    <location>
        <begin position="109"/>
        <end position="168"/>
    </location>
</feature>
<evidence type="ECO:0000313" key="3">
    <source>
        <dbReference type="EMBL" id="ALH82480.1"/>
    </source>
</evidence>
<proteinExistence type="predicted"/>
<feature type="chain" id="PRO_5006039256" evidence="1">
    <location>
        <begin position="26"/>
        <end position="172"/>
    </location>
</feature>
<keyword evidence="3" id="KW-0966">Cell projection</keyword>
<dbReference type="Pfam" id="PF13144">
    <property type="entry name" value="ChapFlgA"/>
    <property type="match status" value="1"/>
</dbReference>
<reference evidence="3 4" key="1">
    <citation type="journal article" date="2015" name="Genome Announc.">
        <title>Complete Genome Sequence of Polypropylene Glycol- and Polyethylene Glycol-Degrading Sphingopyxis macrogoltabida Strain EY-1.</title>
        <authorList>
            <person name="Ohtsubo Y."/>
            <person name="Nagata Y."/>
            <person name="Numata M."/>
            <person name="Tsuchikane K."/>
            <person name="Hosoyama A."/>
            <person name="Yamazoe A."/>
            <person name="Tsuda M."/>
            <person name="Fujita N."/>
            <person name="Kawai F."/>
        </authorList>
    </citation>
    <scope>NUCLEOTIDE SEQUENCE [LARGE SCALE GENOMIC DNA]</scope>
    <source>
        <strain evidence="3 4">EY-1</strain>
    </source>
</reference>
<evidence type="ECO:0000259" key="2">
    <source>
        <dbReference type="Pfam" id="PF13144"/>
    </source>
</evidence>
<protein>
    <submittedName>
        <fullName evidence="3">Flagellar protein</fullName>
    </submittedName>
</protein>
<evidence type="ECO:0000313" key="4">
    <source>
        <dbReference type="Proteomes" id="UP000058074"/>
    </source>
</evidence>
<dbReference type="PATRIC" id="fig|33050.5.peg.4064"/>
<feature type="signal peptide" evidence="1">
    <location>
        <begin position="1"/>
        <end position="25"/>
    </location>
</feature>
<evidence type="ECO:0000256" key="1">
    <source>
        <dbReference type="SAM" id="SignalP"/>
    </source>
</evidence>
<sequence>MVRKTSTWRVAGIAACMAAAPAAHAQQASEDWQTIDVLTAMVANAMGRSATPIDRRIKLARCPEQASVTAIDAQTLAVRCPSLGWRLRVPMTGPAVGTPTQASYARPAAAAPVIRRGDNVRVTIDTESFSISYAATASEDGRVGETIALRGSDAKSTLSATVTGPGRARLAD</sequence>
<dbReference type="AlphaFoldDB" id="A0A0N9V3L9"/>
<dbReference type="KEGG" id="smag:AN936_19585"/>
<dbReference type="OrthoDB" id="7408548at2"/>
<keyword evidence="1" id="KW-0732">Signal</keyword>
<dbReference type="RefSeq" id="WP_054589524.1">
    <property type="nucleotide sequence ID" value="NZ_CP012700.1"/>
</dbReference>
<accession>A0A0N9V3L9</accession>